<keyword evidence="1" id="KW-1133">Transmembrane helix</keyword>
<name>A0A5J6L0Q6_9MICO</name>
<proteinExistence type="predicted"/>
<dbReference type="AlphaFoldDB" id="A0A5J6L0Q6"/>
<feature type="transmembrane region" description="Helical" evidence="1">
    <location>
        <begin position="19"/>
        <end position="37"/>
    </location>
</feature>
<dbReference type="RefSeq" id="WP_150923609.1">
    <property type="nucleotide sequence ID" value="NZ_CP044232.1"/>
</dbReference>
<evidence type="ECO:0000313" key="2">
    <source>
        <dbReference type="EMBL" id="QEW01966.1"/>
    </source>
</evidence>
<accession>A0A5J6L0Q6</accession>
<evidence type="ECO:0000313" key="3">
    <source>
        <dbReference type="Proteomes" id="UP000325516"/>
    </source>
</evidence>
<feature type="transmembrane region" description="Helical" evidence="1">
    <location>
        <begin position="49"/>
        <end position="69"/>
    </location>
</feature>
<dbReference type="EMBL" id="CP044232">
    <property type="protein sequence ID" value="QEW01966.1"/>
    <property type="molecule type" value="Genomic_DNA"/>
</dbReference>
<keyword evidence="3" id="KW-1185">Reference proteome</keyword>
<feature type="transmembrane region" description="Helical" evidence="1">
    <location>
        <begin position="76"/>
        <end position="100"/>
    </location>
</feature>
<keyword evidence="1" id="KW-0812">Transmembrane</keyword>
<evidence type="ECO:0000256" key="1">
    <source>
        <dbReference type="SAM" id="Phobius"/>
    </source>
</evidence>
<dbReference type="Proteomes" id="UP000325516">
    <property type="component" value="Chromosome"/>
</dbReference>
<sequence>MLDSSHTGAQPPRRAHRPISWLAVIGFGALALLWPLLRILGLESALGDPVAGILTAAIVLAAWILGAGFGDVPRPVATLALSGIVFAVLLLLTSLLLGLWRGAGVAPFVFGVLVEAGLWGGLGALAGLAAAGIQRARRRGGAHPTAKPTRR</sequence>
<keyword evidence="1" id="KW-0472">Membrane</keyword>
<dbReference type="KEGG" id="mlz:F6J85_01875"/>
<protein>
    <submittedName>
        <fullName evidence="2">Uncharacterized protein</fullName>
    </submittedName>
</protein>
<organism evidence="2 3">
    <name type="scientific">Microbacterium lushaniae</name>
    <dbReference type="NCBI Taxonomy" id="2614639"/>
    <lineage>
        <taxon>Bacteria</taxon>
        <taxon>Bacillati</taxon>
        <taxon>Actinomycetota</taxon>
        <taxon>Actinomycetes</taxon>
        <taxon>Micrococcales</taxon>
        <taxon>Microbacteriaceae</taxon>
        <taxon>Microbacterium</taxon>
    </lineage>
</organism>
<reference evidence="3" key="1">
    <citation type="submission" date="2019-09" db="EMBL/GenBank/DDBJ databases">
        <title>Mumia zhuanghuii sp. nov. isolated from the intestinal contents of plateau pika (Ochotona curzoniae) in the Qinghai-Tibet plateau of China.</title>
        <authorList>
            <person name="Tian Z."/>
        </authorList>
    </citation>
    <scope>NUCLEOTIDE SEQUENCE [LARGE SCALE GENOMIC DNA]</scope>
    <source>
        <strain evidence="3">L-031</strain>
    </source>
</reference>
<gene>
    <name evidence="2" type="ORF">F6J85_01875</name>
</gene>
<feature type="transmembrane region" description="Helical" evidence="1">
    <location>
        <begin position="106"/>
        <end position="131"/>
    </location>
</feature>